<dbReference type="Proteomes" id="UP000244069">
    <property type="component" value="Unassembled WGS sequence"/>
</dbReference>
<evidence type="ECO:0000313" key="2">
    <source>
        <dbReference type="Proteomes" id="UP000244069"/>
    </source>
</evidence>
<dbReference type="EMBL" id="QBKN01000001">
    <property type="protein sequence ID" value="PTX52738.1"/>
    <property type="molecule type" value="Genomic_DNA"/>
</dbReference>
<protein>
    <recommendedName>
        <fullName evidence="3">Flp pilus assembly protein, pilin Flp</fullName>
    </recommendedName>
</protein>
<organism evidence="1 2">
    <name type="scientific">Allosediminivita pacifica</name>
    <dbReference type="NCBI Taxonomy" id="1267769"/>
    <lineage>
        <taxon>Bacteria</taxon>
        <taxon>Pseudomonadati</taxon>
        <taxon>Pseudomonadota</taxon>
        <taxon>Alphaproteobacteria</taxon>
        <taxon>Rhodobacterales</taxon>
        <taxon>Paracoccaceae</taxon>
        <taxon>Allosediminivita</taxon>
    </lineage>
</organism>
<comment type="caution">
    <text evidence="1">The sequence shown here is derived from an EMBL/GenBank/DDBJ whole genome shotgun (WGS) entry which is preliminary data.</text>
</comment>
<proteinExistence type="predicted"/>
<sequence length="60" mass="6302">MKFLNFFRGSSESAMSVDWVVLTAAIVGLLVAGHSTFQNDAAPLFDLTSLAAEAGSVPEN</sequence>
<dbReference type="OrthoDB" id="5525128at2"/>
<keyword evidence="2" id="KW-1185">Reference proteome</keyword>
<accession>A0A2T6B9N4</accession>
<dbReference type="RefSeq" id="WP_107974129.1">
    <property type="nucleotide sequence ID" value="NZ_BMEZ01000001.1"/>
</dbReference>
<evidence type="ECO:0000313" key="1">
    <source>
        <dbReference type="EMBL" id="PTX52738.1"/>
    </source>
</evidence>
<reference evidence="1 2" key="1">
    <citation type="submission" date="2018-04" db="EMBL/GenBank/DDBJ databases">
        <title>Genomic Encyclopedia of Archaeal and Bacterial Type Strains, Phase II (KMG-II): from individual species to whole genera.</title>
        <authorList>
            <person name="Goeker M."/>
        </authorList>
    </citation>
    <scope>NUCLEOTIDE SEQUENCE [LARGE SCALE GENOMIC DNA]</scope>
    <source>
        <strain evidence="1 2">DSM 29329</strain>
    </source>
</reference>
<dbReference type="AlphaFoldDB" id="A0A2T6B9N4"/>
<gene>
    <name evidence="1" type="ORF">C8N44_10127</name>
</gene>
<name>A0A2T6B9N4_9RHOB</name>
<evidence type="ECO:0008006" key="3">
    <source>
        <dbReference type="Google" id="ProtNLM"/>
    </source>
</evidence>